<organism evidence="2">
    <name type="scientific">Oryza punctata</name>
    <name type="common">Red rice</name>
    <dbReference type="NCBI Taxonomy" id="4537"/>
    <lineage>
        <taxon>Eukaryota</taxon>
        <taxon>Viridiplantae</taxon>
        <taxon>Streptophyta</taxon>
        <taxon>Embryophyta</taxon>
        <taxon>Tracheophyta</taxon>
        <taxon>Spermatophyta</taxon>
        <taxon>Magnoliopsida</taxon>
        <taxon>Liliopsida</taxon>
        <taxon>Poales</taxon>
        <taxon>Poaceae</taxon>
        <taxon>BOP clade</taxon>
        <taxon>Oryzoideae</taxon>
        <taxon>Oryzeae</taxon>
        <taxon>Oryzinae</taxon>
        <taxon>Oryza</taxon>
    </lineage>
</organism>
<protein>
    <submittedName>
        <fullName evidence="2">Uncharacterized protein</fullName>
    </submittedName>
</protein>
<evidence type="ECO:0000256" key="1">
    <source>
        <dbReference type="SAM" id="MobiDB-lite"/>
    </source>
</evidence>
<feature type="compositionally biased region" description="Polar residues" evidence="1">
    <location>
        <begin position="116"/>
        <end position="170"/>
    </location>
</feature>
<evidence type="ECO:0000313" key="2">
    <source>
        <dbReference type="EnsemblPlants" id="OPUNC06G09480.1"/>
    </source>
</evidence>
<accession>A0A0E0LA53</accession>
<feature type="compositionally biased region" description="Acidic residues" evidence="1">
    <location>
        <begin position="81"/>
        <end position="105"/>
    </location>
</feature>
<dbReference type="AlphaFoldDB" id="A0A0E0LA53"/>
<reference evidence="2" key="1">
    <citation type="submission" date="2015-04" db="UniProtKB">
        <authorList>
            <consortium name="EnsemblPlants"/>
        </authorList>
    </citation>
    <scope>IDENTIFICATION</scope>
</reference>
<reference evidence="2" key="2">
    <citation type="submission" date="2018-05" db="EMBL/GenBank/DDBJ databases">
        <title>OpunRS2 (Oryza punctata Reference Sequence Version 2).</title>
        <authorList>
            <person name="Zhang J."/>
            <person name="Kudrna D."/>
            <person name="Lee S."/>
            <person name="Talag J."/>
            <person name="Welchert J."/>
            <person name="Wing R.A."/>
        </authorList>
    </citation>
    <scope>NUCLEOTIDE SEQUENCE [LARGE SCALE GENOMIC DNA]</scope>
</reference>
<feature type="compositionally biased region" description="Basic and acidic residues" evidence="1">
    <location>
        <begin position="35"/>
        <end position="47"/>
    </location>
</feature>
<evidence type="ECO:0000313" key="3">
    <source>
        <dbReference type="Proteomes" id="UP000026962"/>
    </source>
</evidence>
<sequence length="212" mass="23907">MFRKRLVRDLLYNNQNKRNPACASASNEDVEEEHDGANEHEEEHDNDANSVPDSDASVQASQENGEARQEDEDTIRKEEHDNDDETMCENEEAETGGGPPEEDINTSESKEAPKSITPSNKRIISPNTQLRKMMTSSTVVSLHNQRNTTSLPTAKSLHNQRDTTSSSTSKQNEYAQLDLLSYMKKRWLCLLVQRTVKVINITAVILDVKCTM</sequence>
<dbReference type="Gramene" id="OPUNC06G09480.1">
    <property type="protein sequence ID" value="OPUNC06G09480.1"/>
    <property type="gene ID" value="OPUNC06G09480"/>
</dbReference>
<dbReference type="Proteomes" id="UP000026962">
    <property type="component" value="Chromosome 6"/>
</dbReference>
<dbReference type="HOGENOM" id="CLU_1301452_0_0_1"/>
<dbReference type="EnsemblPlants" id="OPUNC06G09480.1">
    <property type="protein sequence ID" value="OPUNC06G09480.1"/>
    <property type="gene ID" value="OPUNC06G09480"/>
</dbReference>
<proteinExistence type="predicted"/>
<name>A0A0E0LA53_ORYPU</name>
<keyword evidence="3" id="KW-1185">Reference proteome</keyword>
<feature type="region of interest" description="Disordered" evidence="1">
    <location>
        <begin position="1"/>
        <end position="170"/>
    </location>
</feature>